<keyword evidence="1" id="KW-0732">Signal</keyword>
<evidence type="ECO:0000313" key="2">
    <source>
        <dbReference type="EMBL" id="MDT1064737.1"/>
    </source>
</evidence>
<accession>A0ABU3EKF3</accession>
<dbReference type="RefSeq" id="WP_311761818.1">
    <property type="nucleotide sequence ID" value="NZ_JAVRQI010000033.1"/>
</dbReference>
<gene>
    <name evidence="2" type="ORF">RM190_22975</name>
</gene>
<feature type="signal peptide" evidence="1">
    <location>
        <begin position="1"/>
        <end position="21"/>
    </location>
</feature>
<dbReference type="InterPro" id="IPR025737">
    <property type="entry name" value="FApF"/>
</dbReference>
<protein>
    <submittedName>
        <fullName evidence="2">Transporter</fullName>
    </submittedName>
</protein>
<sequence>MFKRACLATVAVLALAPAAFAAEGGTGFYLLGLRATGAGVVPPAGTYFQFTFYGYSGGSSADIPLNGRLNLDLEGNAALGLATGVWSLDSGPVLGGQPYLTALVPFGWKETKLGATLTGPGGDVLSGSRQEDSFLIGDPAIGGGIGWKSENLLTSLNLLVNVPIGDYQQSRTTNISFNHWAGDLTAAATWLGADGWQLDGAAGLSVNAENPDTDYRTGNELHLEAAVAKTTGAWTVGLAGYHYQQITGDSGDGAVLGDFKGRVSALGPAVSWAGAVGKRPVAVDARWLHEFDAKNRVEGDALLFNVTVPLGG</sequence>
<reference evidence="3" key="1">
    <citation type="submission" date="2023-07" db="EMBL/GenBank/DDBJ databases">
        <title>Characterization of two Paracoccaceae strains isolated from Phycosphere and proposal of Xinfangfangia lacusdiani sp. nov.</title>
        <authorList>
            <person name="Deng Y."/>
            <person name="Zhang Y.Q."/>
        </authorList>
    </citation>
    <scope>NUCLEOTIDE SEQUENCE [LARGE SCALE GENOMIC DNA]</scope>
    <source>
        <strain evidence="3">CPCC 101403</strain>
    </source>
</reference>
<evidence type="ECO:0000313" key="3">
    <source>
        <dbReference type="Proteomes" id="UP001251085"/>
    </source>
</evidence>
<keyword evidence="3" id="KW-1185">Reference proteome</keyword>
<dbReference type="EMBL" id="JAVRQI010000033">
    <property type="protein sequence ID" value="MDT1064737.1"/>
    <property type="molecule type" value="Genomic_DNA"/>
</dbReference>
<feature type="chain" id="PRO_5046157763" evidence="1">
    <location>
        <begin position="22"/>
        <end position="312"/>
    </location>
</feature>
<organism evidence="2 3">
    <name type="scientific">Paracoccus broussonetiae</name>
    <dbReference type="NCBI Taxonomy" id="3075834"/>
    <lineage>
        <taxon>Bacteria</taxon>
        <taxon>Pseudomonadati</taxon>
        <taxon>Pseudomonadota</taxon>
        <taxon>Alphaproteobacteria</taxon>
        <taxon>Rhodobacterales</taxon>
        <taxon>Paracoccaceae</taxon>
        <taxon>Paracoccus</taxon>
    </lineage>
</organism>
<evidence type="ECO:0000256" key="1">
    <source>
        <dbReference type="SAM" id="SignalP"/>
    </source>
</evidence>
<proteinExistence type="predicted"/>
<dbReference type="Proteomes" id="UP001251085">
    <property type="component" value="Unassembled WGS sequence"/>
</dbReference>
<comment type="caution">
    <text evidence="2">The sequence shown here is derived from an EMBL/GenBank/DDBJ whole genome shotgun (WGS) entry which is preliminary data.</text>
</comment>
<name>A0ABU3EKF3_9RHOB</name>
<dbReference type="Pfam" id="PF13557">
    <property type="entry name" value="Phenol_MetA_deg"/>
    <property type="match status" value="1"/>
</dbReference>